<gene>
    <name evidence="2" type="ORF">SAMN02745130_02728</name>
</gene>
<accession>A0A1T4XBM0</accession>
<organism evidence="2 3">
    <name type="scientific">Thiothrix eikelboomii</name>
    <dbReference type="NCBI Taxonomy" id="92487"/>
    <lineage>
        <taxon>Bacteria</taxon>
        <taxon>Pseudomonadati</taxon>
        <taxon>Pseudomonadota</taxon>
        <taxon>Gammaproteobacteria</taxon>
        <taxon>Thiotrichales</taxon>
        <taxon>Thiotrichaceae</taxon>
        <taxon>Thiothrix</taxon>
    </lineage>
</organism>
<dbReference type="Pfam" id="PF03869">
    <property type="entry name" value="Arc"/>
    <property type="match status" value="1"/>
</dbReference>
<evidence type="ECO:0000313" key="2">
    <source>
        <dbReference type="EMBL" id="SKA86548.1"/>
    </source>
</evidence>
<reference evidence="2 3" key="1">
    <citation type="submission" date="2017-02" db="EMBL/GenBank/DDBJ databases">
        <authorList>
            <person name="Peterson S.W."/>
        </authorList>
    </citation>
    <scope>NUCLEOTIDE SEQUENCE [LARGE SCALE GENOMIC DNA]</scope>
    <source>
        <strain evidence="2 3">ATCC 49788</strain>
    </source>
</reference>
<feature type="domain" description="Arc-like DNA binding" evidence="1">
    <location>
        <begin position="7"/>
        <end position="43"/>
    </location>
</feature>
<sequence length="61" mass="7128">MTENKAKNPRLALHLGEELRAWLKNMAKEHGRSMTSEVIQILKREKNRTQPAQTYHGLEPF</sequence>
<proteinExistence type="predicted"/>
<dbReference type="InterPro" id="IPR005569">
    <property type="entry name" value="Arc_DNA-bd_dom"/>
</dbReference>
<evidence type="ECO:0000259" key="1">
    <source>
        <dbReference type="Pfam" id="PF03869"/>
    </source>
</evidence>
<name>A0A1T4XBM0_9GAMM</name>
<dbReference type="GO" id="GO:0006355">
    <property type="term" value="P:regulation of DNA-templated transcription"/>
    <property type="evidence" value="ECO:0007669"/>
    <property type="project" value="InterPro"/>
</dbReference>
<evidence type="ECO:0000313" key="3">
    <source>
        <dbReference type="Proteomes" id="UP000190460"/>
    </source>
</evidence>
<dbReference type="Proteomes" id="UP000190460">
    <property type="component" value="Unassembled WGS sequence"/>
</dbReference>
<dbReference type="AlphaFoldDB" id="A0A1T4XBM0"/>
<dbReference type="Gene3D" id="1.10.1220.10">
    <property type="entry name" value="Met repressor-like"/>
    <property type="match status" value="1"/>
</dbReference>
<dbReference type="SUPFAM" id="SSF47598">
    <property type="entry name" value="Ribbon-helix-helix"/>
    <property type="match status" value="1"/>
</dbReference>
<dbReference type="OrthoDB" id="5609374at2"/>
<dbReference type="RefSeq" id="WP_078923175.1">
    <property type="nucleotide sequence ID" value="NZ_FUYB01000014.1"/>
</dbReference>
<dbReference type="STRING" id="92487.SAMN02745130_02728"/>
<dbReference type="InterPro" id="IPR013321">
    <property type="entry name" value="Arc_rbn_hlx_hlx"/>
</dbReference>
<dbReference type="EMBL" id="FUYB01000014">
    <property type="protein sequence ID" value="SKA86548.1"/>
    <property type="molecule type" value="Genomic_DNA"/>
</dbReference>
<keyword evidence="3" id="KW-1185">Reference proteome</keyword>
<dbReference type="InterPro" id="IPR010985">
    <property type="entry name" value="Ribbon_hlx_hlx"/>
</dbReference>
<dbReference type="GO" id="GO:0003677">
    <property type="term" value="F:DNA binding"/>
    <property type="evidence" value="ECO:0007669"/>
    <property type="project" value="InterPro"/>
</dbReference>
<protein>
    <submittedName>
        <fullName evidence="2">Arc-like DNA binding domain-containing protein</fullName>
    </submittedName>
</protein>